<sequence length="109" mass="11688">MDIGTHLYRFLDGDSPGGIAVLFHQHLEVELPDDLFGPSGPFLAGGQTFEIRLAPFQEKGKPGNGLGLEDGRGVGRPPEDFIDGGWCFCRGFHAAFSFSPVPTRRAGTG</sequence>
<organism evidence="1">
    <name type="scientific">Candidatus Kentrum sp. LFY</name>
    <dbReference type="NCBI Taxonomy" id="2126342"/>
    <lineage>
        <taxon>Bacteria</taxon>
        <taxon>Pseudomonadati</taxon>
        <taxon>Pseudomonadota</taxon>
        <taxon>Gammaproteobacteria</taxon>
        <taxon>Candidatus Kentrum</taxon>
    </lineage>
</organism>
<reference evidence="1" key="1">
    <citation type="submission" date="2019-02" db="EMBL/GenBank/DDBJ databases">
        <authorList>
            <person name="Gruber-Vodicka R. H."/>
            <person name="Seah K. B. B."/>
        </authorList>
    </citation>
    <scope>NUCLEOTIDE SEQUENCE</scope>
    <source>
        <strain evidence="1">BECK_BY7</strain>
    </source>
</reference>
<dbReference type="AlphaFoldDB" id="A0A450X3T7"/>
<gene>
    <name evidence="1" type="ORF">BECKLFY1418C_GA0070996_11602</name>
</gene>
<proteinExistence type="predicted"/>
<name>A0A450X3T7_9GAMM</name>
<protein>
    <submittedName>
        <fullName evidence="1">Uncharacterized protein</fullName>
    </submittedName>
</protein>
<evidence type="ECO:0000313" key="1">
    <source>
        <dbReference type="EMBL" id="VFK23928.1"/>
    </source>
</evidence>
<accession>A0A450X3T7</accession>
<dbReference type="EMBL" id="CAADFN010000160">
    <property type="protein sequence ID" value="VFK23928.1"/>
    <property type="molecule type" value="Genomic_DNA"/>
</dbReference>